<proteinExistence type="predicted"/>
<dbReference type="GeneID" id="93168538"/>
<dbReference type="Proteomes" id="UP000494162">
    <property type="component" value="Unassembled WGS sequence"/>
</dbReference>
<name>A0A6P2ITC4_9BURK</name>
<sequence length="395" mass="44266">MTSCDPAQLPMPTYKPVFIERAIGSATVRYAGFSITCASTGCAVYGPVRRVDQFVPRDGLVRFDPATVDQVCHPATRNAAAKSAVPLFSSQGNSALHLGYLIQQTGNARGAYLDETPKFPEITFEIKTEQPPPYQWKWTITWDAQVSGLREKPRGKKLKTFSDTGSFSSNDKTWLADLGGKILGGKLVVEVTAGTEQFRRTVFIVGTNPSKDAVLEFLKTQKDAVGFDRVINQESHYKNFINADQEPVVAFDNGYGMTQMTNPAPTYEQVWNWKENIKVGIKLYQEKQGYAKKDLAGHPYTEDQLIRATFSRWNGSVYYRWDESSNAWVPNGTIMCDPDTSNIGWDMSKDANKDKTVEELHKRDKDTYKSGKAGRSDEHAWIYSGICYADHMANN</sequence>
<dbReference type="EMBL" id="CABVPP010000007">
    <property type="protein sequence ID" value="VWB34338.1"/>
    <property type="molecule type" value="Genomic_DNA"/>
</dbReference>
<reference evidence="1 2" key="1">
    <citation type="submission" date="2019-09" db="EMBL/GenBank/DDBJ databases">
        <authorList>
            <person name="Depoorter E."/>
        </authorList>
    </citation>
    <scope>NUCLEOTIDE SEQUENCE [LARGE SCALE GENOMIC DNA]</scope>
    <source>
        <strain evidence="1">LMG 26883</strain>
    </source>
</reference>
<dbReference type="RefSeq" id="WP_174901921.1">
    <property type="nucleotide sequence ID" value="NZ_CABVPP010000007.1"/>
</dbReference>
<evidence type="ECO:0000313" key="1">
    <source>
        <dbReference type="EMBL" id="VWB34338.1"/>
    </source>
</evidence>
<evidence type="ECO:0000313" key="2">
    <source>
        <dbReference type="Proteomes" id="UP000494162"/>
    </source>
</evidence>
<organism evidence="1 2">
    <name type="scientific">Burkholderia pseudomultivorans</name>
    <dbReference type="NCBI Taxonomy" id="1207504"/>
    <lineage>
        <taxon>Bacteria</taxon>
        <taxon>Pseudomonadati</taxon>
        <taxon>Pseudomonadota</taxon>
        <taxon>Betaproteobacteria</taxon>
        <taxon>Burkholderiales</taxon>
        <taxon>Burkholderiaceae</taxon>
        <taxon>Burkholderia</taxon>
        <taxon>Burkholderia cepacia complex</taxon>
    </lineage>
</organism>
<dbReference type="AlphaFoldDB" id="A0A6P2ITC4"/>
<accession>A0A6P2ITC4</accession>
<gene>
    <name evidence="1" type="ORF">BPS26883_01516</name>
</gene>
<protein>
    <submittedName>
        <fullName evidence="1">ImpA family type VI secretion-associated protein</fullName>
    </submittedName>
</protein>